<feature type="compositionally biased region" description="Basic and acidic residues" evidence="1">
    <location>
        <begin position="44"/>
        <end position="58"/>
    </location>
</feature>
<dbReference type="AlphaFoldDB" id="M1K9R5"/>
<dbReference type="VEuPathDB" id="MicrosporidiaDB:M970_071180"/>
<reference evidence="2" key="1">
    <citation type="journal article" date="2013" name="Eukaryot. Cell">
        <title>Extremely Reduced Levels of Heterozygosity in the Vertebrate Pathogen Encephalitozoon cuniculi.</title>
        <authorList>
            <person name="Selman M."/>
            <person name="Sak B."/>
            <person name="Kvac M."/>
            <person name="Farinelli L."/>
            <person name="Weiss L.M."/>
            <person name="Corradi N."/>
        </authorList>
    </citation>
    <scope>NUCLEOTIDE SEQUENCE</scope>
</reference>
<feature type="compositionally biased region" description="Basic and acidic residues" evidence="1">
    <location>
        <begin position="7"/>
        <end position="23"/>
    </location>
</feature>
<proteinExistence type="predicted"/>
<name>M1K9R5_ENCCN</name>
<evidence type="ECO:0000256" key="1">
    <source>
        <dbReference type="SAM" id="MobiDB-lite"/>
    </source>
</evidence>
<dbReference type="VEuPathDB" id="MicrosporidiaDB:AEWQ_071190"/>
<accession>M1K9R5</accession>
<organism evidence="2">
    <name type="scientific">Encephalitozoon cuniculi</name>
    <name type="common">Microsporidian parasite</name>
    <dbReference type="NCBI Taxonomy" id="6035"/>
    <lineage>
        <taxon>Eukaryota</taxon>
        <taxon>Fungi</taxon>
        <taxon>Fungi incertae sedis</taxon>
        <taxon>Microsporidia</taxon>
        <taxon>Unikaryonidae</taxon>
        <taxon>Encephalitozoon</taxon>
    </lineage>
</organism>
<gene>
    <name evidence="2" type="ORF">ECU07_1210</name>
</gene>
<feature type="compositionally biased region" description="Polar residues" evidence="1">
    <location>
        <begin position="28"/>
        <end position="43"/>
    </location>
</feature>
<dbReference type="EMBL" id="KC513610">
    <property type="protein sequence ID" value="AGE95900.1"/>
    <property type="molecule type" value="Genomic_DNA"/>
</dbReference>
<feature type="region of interest" description="Disordered" evidence="1">
    <location>
        <begin position="1"/>
        <end position="58"/>
    </location>
</feature>
<dbReference type="VEuPathDB" id="MicrosporidiaDB:AEWR_071180"/>
<sequence length="114" mass="13054">MGKHRERHAEEAKKTHSVFKEGDIADMQETSGVQGPEIEQSQPLREHSENTKNHPKNELKEYITEIPFPISEKTGIMRQFLSGIERLFTIVRSSLRKAVLWISGRRGPSDEEAV</sequence>
<protein>
    <submittedName>
        <fullName evidence="2">Uncharacterized protein</fullName>
    </submittedName>
</protein>
<evidence type="ECO:0000313" key="2">
    <source>
        <dbReference type="EMBL" id="AGE95900.1"/>
    </source>
</evidence>
<dbReference type="VEuPathDB" id="MicrosporidiaDB:ECU07_1210"/>
<dbReference type="VEuPathDB" id="MicrosporidiaDB:AEWD_071190"/>